<evidence type="ECO:0000313" key="3">
    <source>
        <dbReference type="Proteomes" id="UP000039370"/>
    </source>
</evidence>
<dbReference type="Pfam" id="PF13808">
    <property type="entry name" value="DDE_Tnp_1_assoc"/>
    <property type="match status" value="1"/>
</dbReference>
<name>A0A0B7IER9_9FLAO</name>
<protein>
    <recommendedName>
        <fullName evidence="1">H repeat-associated protein N-terminal domain-containing protein</fullName>
    </recommendedName>
</protein>
<dbReference type="InterPro" id="IPR032806">
    <property type="entry name" value="YbfD_N"/>
</dbReference>
<proteinExistence type="predicted"/>
<reference evidence="3" key="1">
    <citation type="submission" date="2015-01" db="EMBL/GenBank/DDBJ databases">
        <authorList>
            <person name="MANFREDI Pablo"/>
        </authorList>
    </citation>
    <scope>NUCLEOTIDE SEQUENCE [LARGE SCALE GENOMIC DNA]</scope>
    <source>
        <strain evidence="3">Cc11</strain>
    </source>
</reference>
<sequence>MGLFTYLSNGEDYEDMVLFAQNHPDFVREYCKFSPTEYPSHDTFNRVF</sequence>
<dbReference type="Proteomes" id="UP000039370">
    <property type="component" value="Unassembled WGS sequence"/>
</dbReference>
<organism evidence="2 3">
    <name type="scientific">Capnocytophaga canimorsus</name>
    <dbReference type="NCBI Taxonomy" id="28188"/>
    <lineage>
        <taxon>Bacteria</taxon>
        <taxon>Pseudomonadati</taxon>
        <taxon>Bacteroidota</taxon>
        <taxon>Flavobacteriia</taxon>
        <taxon>Flavobacteriales</taxon>
        <taxon>Flavobacteriaceae</taxon>
        <taxon>Capnocytophaga</taxon>
    </lineage>
</organism>
<dbReference type="EMBL" id="CDOK01000126">
    <property type="protein sequence ID" value="CEN50225.1"/>
    <property type="molecule type" value="Genomic_DNA"/>
</dbReference>
<feature type="domain" description="H repeat-associated protein N-terminal" evidence="1">
    <location>
        <begin position="3"/>
        <end position="48"/>
    </location>
</feature>
<accession>A0A0B7IER9</accession>
<dbReference type="AlphaFoldDB" id="A0A0B7IER9"/>
<evidence type="ECO:0000313" key="2">
    <source>
        <dbReference type="EMBL" id="CEN50225.1"/>
    </source>
</evidence>
<evidence type="ECO:0000259" key="1">
    <source>
        <dbReference type="Pfam" id="PF13808"/>
    </source>
</evidence>
<gene>
    <name evidence="2" type="ORF">CCAN11_2110007</name>
</gene>